<dbReference type="Ensembl" id="ENSACDT00005006069.1">
    <property type="protein sequence ID" value="ENSACDP00005005053.1"/>
    <property type="gene ID" value="ENSACDG00005003705.1"/>
</dbReference>
<name>A0A8B9DBY0_ANSCY</name>
<proteinExistence type="predicted"/>
<accession>A0A8B9DBY0</accession>
<protein>
    <submittedName>
        <fullName evidence="1">Uncharacterized protein</fullName>
    </submittedName>
</protein>
<reference evidence="1" key="1">
    <citation type="submission" date="2025-08" db="UniProtKB">
        <authorList>
            <consortium name="Ensembl"/>
        </authorList>
    </citation>
    <scope>IDENTIFICATION</scope>
</reference>
<dbReference type="Proteomes" id="UP000694521">
    <property type="component" value="Unplaced"/>
</dbReference>
<sequence length="67" mass="8131">MLEKKTKSFSISMPKPIERNSRNQGKKIQSFPLEFIENNNCYYVRYLQMFSVLFTVLWTCVREQLYN</sequence>
<reference evidence="1" key="2">
    <citation type="submission" date="2025-09" db="UniProtKB">
        <authorList>
            <consortium name="Ensembl"/>
        </authorList>
    </citation>
    <scope>IDENTIFICATION</scope>
</reference>
<keyword evidence="2" id="KW-1185">Reference proteome</keyword>
<evidence type="ECO:0000313" key="1">
    <source>
        <dbReference type="Ensembl" id="ENSACDP00005005053.1"/>
    </source>
</evidence>
<organism evidence="1 2">
    <name type="scientific">Anser cygnoides</name>
    <name type="common">Swan goose</name>
    <dbReference type="NCBI Taxonomy" id="8845"/>
    <lineage>
        <taxon>Eukaryota</taxon>
        <taxon>Metazoa</taxon>
        <taxon>Chordata</taxon>
        <taxon>Craniata</taxon>
        <taxon>Vertebrata</taxon>
        <taxon>Euteleostomi</taxon>
        <taxon>Archelosauria</taxon>
        <taxon>Archosauria</taxon>
        <taxon>Dinosauria</taxon>
        <taxon>Saurischia</taxon>
        <taxon>Theropoda</taxon>
        <taxon>Coelurosauria</taxon>
        <taxon>Aves</taxon>
        <taxon>Neognathae</taxon>
        <taxon>Galloanserae</taxon>
        <taxon>Anseriformes</taxon>
        <taxon>Anatidae</taxon>
        <taxon>Anserinae</taxon>
        <taxon>Anser</taxon>
    </lineage>
</organism>
<evidence type="ECO:0000313" key="2">
    <source>
        <dbReference type="Proteomes" id="UP000694521"/>
    </source>
</evidence>
<dbReference type="AlphaFoldDB" id="A0A8B9DBY0"/>